<comment type="caution">
    <text evidence="1">The sequence shown here is derived from an EMBL/GenBank/DDBJ whole genome shotgun (WGS) entry which is preliminary data.</text>
</comment>
<dbReference type="Pfam" id="PF11390">
    <property type="entry name" value="FdsD"/>
    <property type="match status" value="1"/>
</dbReference>
<dbReference type="AlphaFoldDB" id="A0A2N4UCC5"/>
<organism evidence="1 2">
    <name type="scientific">Pollutimonas nitritireducens</name>
    <dbReference type="NCBI Taxonomy" id="2045209"/>
    <lineage>
        <taxon>Bacteria</taxon>
        <taxon>Pseudomonadati</taxon>
        <taxon>Pseudomonadota</taxon>
        <taxon>Betaproteobacteria</taxon>
        <taxon>Burkholderiales</taxon>
        <taxon>Alcaligenaceae</taxon>
        <taxon>Pollutimonas</taxon>
    </lineage>
</organism>
<accession>A0A2N4UCC5</accession>
<sequence>MNNVDHLIRLANRIGSFFEAMPDREEGIEGISNHIQKFWAPRMRVAMLSFLETHPDGRHGETALSELVLTAITRNKERLTPKPAMMD</sequence>
<evidence type="ECO:0000313" key="1">
    <source>
        <dbReference type="EMBL" id="PLC52670.1"/>
    </source>
</evidence>
<dbReference type="EMBL" id="PDNV01000011">
    <property type="protein sequence ID" value="PLC52670.1"/>
    <property type="molecule type" value="Genomic_DNA"/>
</dbReference>
<dbReference type="InterPro" id="IPR021074">
    <property type="entry name" value="Formate_DH_dsu"/>
</dbReference>
<protein>
    <submittedName>
        <fullName evidence="1">Formate dehydrogenase</fullName>
    </submittedName>
</protein>
<proteinExistence type="predicted"/>
<keyword evidence="2" id="KW-1185">Reference proteome</keyword>
<dbReference type="OrthoDB" id="8527650at2"/>
<dbReference type="Proteomes" id="UP000234328">
    <property type="component" value="Unassembled WGS sequence"/>
</dbReference>
<evidence type="ECO:0000313" key="2">
    <source>
        <dbReference type="Proteomes" id="UP000234328"/>
    </source>
</evidence>
<dbReference type="RefSeq" id="WP_102071129.1">
    <property type="nucleotide sequence ID" value="NZ_PDNV01000011.1"/>
</dbReference>
<name>A0A2N4UCC5_9BURK</name>
<reference evidence="1 2" key="1">
    <citation type="submission" date="2017-10" db="EMBL/GenBank/DDBJ databases">
        <title>Two draft genome sequences of Pusillimonas sp. strains isolated from a nitrate- and radionuclide-contaminated groundwater in Russia.</title>
        <authorList>
            <person name="Grouzdev D.S."/>
            <person name="Tourova T.P."/>
            <person name="Goeva M.A."/>
            <person name="Babich T.L."/>
            <person name="Sokolova D.S."/>
            <person name="Abdullin R."/>
            <person name="Poltaraus A.B."/>
            <person name="Toshchakov S.V."/>
            <person name="Nazina T.N."/>
        </authorList>
    </citation>
    <scope>NUCLEOTIDE SEQUENCE [LARGE SCALE GENOMIC DNA]</scope>
    <source>
        <strain evidence="1 2">JR1/69-2-13</strain>
    </source>
</reference>
<gene>
    <name evidence="1" type="ORF">CR155_16430</name>
</gene>